<evidence type="ECO:0000313" key="2">
    <source>
        <dbReference type="Proteomes" id="UP000192907"/>
    </source>
</evidence>
<dbReference type="Proteomes" id="UP000192907">
    <property type="component" value="Unassembled WGS sequence"/>
</dbReference>
<organism evidence="1 2">
    <name type="scientific">Pseudobacteriovorax antillogorgiicola</name>
    <dbReference type="NCBI Taxonomy" id="1513793"/>
    <lineage>
        <taxon>Bacteria</taxon>
        <taxon>Pseudomonadati</taxon>
        <taxon>Bdellovibrionota</taxon>
        <taxon>Oligoflexia</taxon>
        <taxon>Oligoflexales</taxon>
        <taxon>Pseudobacteriovoracaceae</taxon>
        <taxon>Pseudobacteriovorax</taxon>
    </lineage>
</organism>
<dbReference type="OrthoDB" id="195732at2"/>
<dbReference type="Gene3D" id="3.30.450.20">
    <property type="entry name" value="PAS domain"/>
    <property type="match status" value="1"/>
</dbReference>
<name>A0A1Y6BV13_9BACT</name>
<dbReference type="STRING" id="1513793.SAMN06296036_10930"/>
<evidence type="ECO:0000313" key="1">
    <source>
        <dbReference type="EMBL" id="SMF28674.1"/>
    </source>
</evidence>
<proteinExistence type="predicted"/>
<dbReference type="RefSeq" id="WP_132319470.1">
    <property type="nucleotide sequence ID" value="NZ_FWZT01000009.1"/>
</dbReference>
<reference evidence="2" key="1">
    <citation type="submission" date="2017-04" db="EMBL/GenBank/DDBJ databases">
        <authorList>
            <person name="Varghese N."/>
            <person name="Submissions S."/>
        </authorList>
    </citation>
    <scope>NUCLEOTIDE SEQUENCE [LARGE SCALE GENOMIC DNA]</scope>
    <source>
        <strain evidence="2">RKEM611</strain>
    </source>
</reference>
<dbReference type="AlphaFoldDB" id="A0A1Y6BV13"/>
<accession>A0A1Y6BV13</accession>
<dbReference type="CDD" id="cd18773">
    <property type="entry name" value="PDC1_HK_sensor"/>
    <property type="match status" value="1"/>
</dbReference>
<keyword evidence="2" id="KW-1185">Reference proteome</keyword>
<protein>
    <submittedName>
        <fullName evidence="1">Uncharacterized protein</fullName>
    </submittedName>
</protein>
<dbReference type="EMBL" id="FWZT01000009">
    <property type="protein sequence ID" value="SMF28674.1"/>
    <property type="molecule type" value="Genomic_DNA"/>
</dbReference>
<gene>
    <name evidence="1" type="ORF">SAMN06296036_10930</name>
</gene>
<sequence>MRVFITIFASLSFSMGPTEIVLATETDSLMDAYYKQKVALKKEADAVLKSLQSGDWSIIIDHLEKVNRRYPKGLERTDKSTPRGQNFDTMDTEWRAWSESFRNPKGKKSKGKTPDWIKQVLDNDCSKYLAQKTKNKSNVAEIFVMDRLGGTSCTIEPTSDFDQGDEAKFQIPRSTRKVHQGELKKDKSSNSVSIQVSYPIVEKGQFVGAVTIGLTLD</sequence>